<keyword evidence="6" id="KW-0677">Repeat</keyword>
<comment type="subcellular location">
    <subcellularLocation>
        <location evidence="1">Cell membrane</location>
        <topology evidence="1">Peripheral membrane protein</topology>
    </subcellularLocation>
</comment>
<gene>
    <name evidence="12" type="ORF">SAMN05444168_5967</name>
</gene>
<keyword evidence="3" id="KW-1003">Cell membrane</keyword>
<dbReference type="Pfam" id="PF00005">
    <property type="entry name" value="ABC_tran"/>
    <property type="match status" value="2"/>
</dbReference>
<dbReference type="Proteomes" id="UP000184693">
    <property type="component" value="Unassembled WGS sequence"/>
</dbReference>
<organism evidence="12 13">
    <name type="scientific">Paraburkholderia phenazinium</name>
    <dbReference type="NCBI Taxonomy" id="60549"/>
    <lineage>
        <taxon>Bacteria</taxon>
        <taxon>Pseudomonadati</taxon>
        <taxon>Pseudomonadota</taxon>
        <taxon>Betaproteobacteria</taxon>
        <taxon>Burkholderiales</taxon>
        <taxon>Burkholderiaceae</taxon>
        <taxon>Paraburkholderia</taxon>
    </lineage>
</organism>
<keyword evidence="7" id="KW-0547">Nucleotide-binding</keyword>
<evidence type="ECO:0000259" key="11">
    <source>
        <dbReference type="PROSITE" id="PS50893"/>
    </source>
</evidence>
<keyword evidence="2" id="KW-0813">Transport</keyword>
<evidence type="ECO:0000256" key="9">
    <source>
        <dbReference type="ARBA" id="ARBA00022967"/>
    </source>
</evidence>
<dbReference type="PROSITE" id="PS00211">
    <property type="entry name" value="ABC_TRANSPORTER_1"/>
    <property type="match status" value="1"/>
</dbReference>
<evidence type="ECO:0000313" key="12">
    <source>
        <dbReference type="EMBL" id="SIO51294.1"/>
    </source>
</evidence>
<dbReference type="CDD" id="cd03215">
    <property type="entry name" value="ABC_Carb_Monos_II"/>
    <property type="match status" value="1"/>
</dbReference>
<evidence type="ECO:0000256" key="4">
    <source>
        <dbReference type="ARBA" id="ARBA00022519"/>
    </source>
</evidence>
<dbReference type="InterPro" id="IPR003593">
    <property type="entry name" value="AAA+_ATPase"/>
</dbReference>
<dbReference type="InterPro" id="IPR003439">
    <property type="entry name" value="ABC_transporter-like_ATP-bd"/>
</dbReference>
<accession>A0A1N6K3X2</accession>
<dbReference type="RefSeq" id="WP_074267872.1">
    <property type="nucleotide sequence ID" value="NZ_FSRM01000002.1"/>
</dbReference>
<keyword evidence="8 12" id="KW-0067">ATP-binding</keyword>
<dbReference type="GO" id="GO:0005886">
    <property type="term" value="C:plasma membrane"/>
    <property type="evidence" value="ECO:0007669"/>
    <property type="project" value="UniProtKB-SubCell"/>
</dbReference>
<dbReference type="PANTHER" id="PTHR43790">
    <property type="entry name" value="CARBOHYDRATE TRANSPORT ATP-BINDING PROTEIN MG119-RELATED"/>
    <property type="match status" value="1"/>
</dbReference>
<keyword evidence="9" id="KW-1278">Translocase</keyword>
<name>A0A1N6K3X2_9BURK</name>
<evidence type="ECO:0000256" key="6">
    <source>
        <dbReference type="ARBA" id="ARBA00022737"/>
    </source>
</evidence>
<evidence type="ECO:0000256" key="2">
    <source>
        <dbReference type="ARBA" id="ARBA00022448"/>
    </source>
</evidence>
<proteinExistence type="predicted"/>
<evidence type="ECO:0000256" key="8">
    <source>
        <dbReference type="ARBA" id="ARBA00022840"/>
    </source>
</evidence>
<dbReference type="InterPro" id="IPR017871">
    <property type="entry name" value="ABC_transporter-like_CS"/>
</dbReference>
<evidence type="ECO:0000256" key="3">
    <source>
        <dbReference type="ARBA" id="ARBA00022475"/>
    </source>
</evidence>
<dbReference type="PANTHER" id="PTHR43790:SF9">
    <property type="entry name" value="GALACTOFURANOSE TRANSPORTER ATP-BINDING PROTEIN YTFR"/>
    <property type="match status" value="1"/>
</dbReference>
<feature type="domain" description="ABC transporter" evidence="11">
    <location>
        <begin position="5"/>
        <end position="239"/>
    </location>
</feature>
<dbReference type="GO" id="GO:0016887">
    <property type="term" value="F:ATP hydrolysis activity"/>
    <property type="evidence" value="ECO:0007669"/>
    <property type="project" value="InterPro"/>
</dbReference>
<dbReference type="InterPro" id="IPR027417">
    <property type="entry name" value="P-loop_NTPase"/>
</dbReference>
<protein>
    <submittedName>
        <fullName evidence="12">Nucleoside ABC transporter ATP-binding protein</fullName>
    </submittedName>
</protein>
<dbReference type="SMART" id="SM00382">
    <property type="entry name" value="AAA"/>
    <property type="match status" value="2"/>
</dbReference>
<evidence type="ECO:0000256" key="7">
    <source>
        <dbReference type="ARBA" id="ARBA00022741"/>
    </source>
</evidence>
<dbReference type="EMBL" id="FSRM01000002">
    <property type="protein sequence ID" value="SIO51294.1"/>
    <property type="molecule type" value="Genomic_DNA"/>
</dbReference>
<dbReference type="PROSITE" id="PS50893">
    <property type="entry name" value="ABC_TRANSPORTER_2"/>
    <property type="match status" value="2"/>
</dbReference>
<evidence type="ECO:0000256" key="5">
    <source>
        <dbReference type="ARBA" id="ARBA00022597"/>
    </source>
</evidence>
<dbReference type="Gene3D" id="3.40.50.300">
    <property type="entry name" value="P-loop containing nucleotide triphosphate hydrolases"/>
    <property type="match status" value="2"/>
</dbReference>
<reference evidence="12 13" key="1">
    <citation type="submission" date="2016-11" db="EMBL/GenBank/DDBJ databases">
        <authorList>
            <person name="Jaros S."/>
            <person name="Januszkiewicz K."/>
            <person name="Wedrychowicz H."/>
        </authorList>
    </citation>
    <scope>NUCLEOTIDE SEQUENCE [LARGE SCALE GENOMIC DNA]</scope>
    <source>
        <strain evidence="12 13">GAS86</strain>
    </source>
</reference>
<dbReference type="CDD" id="cd03216">
    <property type="entry name" value="ABC_Carb_Monos_I"/>
    <property type="match status" value="1"/>
</dbReference>
<sequence length="514" mass="55503">MTAMLEMRAISKRFGNVQANHAVDLTVQTGRIVALLGENGSGKSTLMKLLFGIVKPDSGTIVFKGQELAAQSPKEAIAAGIGMIHQHFMLVESMSVVDNVMLGWPAAGRWLRRAEMAEKIREASTRYGLELEPQQLIRDLPFGARQRVEIIKAIMRGADLLILDEPTSNLSAPEVASLMAVMRRLKDEGRSVIFISHKLGEVMEVCDEGIVLRNGRVVSTFEVGSVTRAQLARMMVDRDLESAAARDERPAGSHVLKVEHLSLSDGRGRALLNDVCFSLREGEILALAGVDGNGQTELVETLAGLRECSSGTIELAGVDITAANTKARLAAGLAYIPVDRASTSIVPAMTIEDNLAMRDYTSRPWRRGMLLDRRAFRQQALTHIAGFGIACAGPATTADALSGGNQQKIVLARELGRRPRVLLAAQPTWGLDPGATRFVIDQILALRNSGAAVLYISAELEEVLMIGDRIGVLSAGRLQGVVPRSEVDLTAIGMMMAGAVRERMPVSDQQDAVR</sequence>
<keyword evidence="4" id="KW-0997">Cell inner membrane</keyword>
<keyword evidence="5" id="KW-0762">Sugar transport</keyword>
<dbReference type="GO" id="GO:0005524">
    <property type="term" value="F:ATP binding"/>
    <property type="evidence" value="ECO:0007669"/>
    <property type="project" value="UniProtKB-KW"/>
</dbReference>
<keyword evidence="10" id="KW-0472">Membrane</keyword>
<dbReference type="SUPFAM" id="SSF52540">
    <property type="entry name" value="P-loop containing nucleoside triphosphate hydrolases"/>
    <property type="match status" value="2"/>
</dbReference>
<dbReference type="AlphaFoldDB" id="A0A1N6K3X2"/>
<evidence type="ECO:0000256" key="1">
    <source>
        <dbReference type="ARBA" id="ARBA00004202"/>
    </source>
</evidence>
<feature type="domain" description="ABC transporter" evidence="11">
    <location>
        <begin position="256"/>
        <end position="500"/>
    </location>
</feature>
<dbReference type="InterPro" id="IPR050107">
    <property type="entry name" value="ABC_carbohydrate_import_ATPase"/>
</dbReference>
<evidence type="ECO:0000313" key="13">
    <source>
        <dbReference type="Proteomes" id="UP000184693"/>
    </source>
</evidence>
<dbReference type="FunFam" id="3.40.50.300:FF:000127">
    <property type="entry name" value="Ribose import ATP-binding protein RbsA"/>
    <property type="match status" value="1"/>
</dbReference>
<evidence type="ECO:0000256" key="10">
    <source>
        <dbReference type="ARBA" id="ARBA00023136"/>
    </source>
</evidence>